<dbReference type="GO" id="GO:0004527">
    <property type="term" value="F:exonuclease activity"/>
    <property type="evidence" value="ECO:0007669"/>
    <property type="project" value="UniProtKB-KW"/>
</dbReference>
<evidence type="ECO:0000256" key="14">
    <source>
        <dbReference type="ARBA" id="ARBA00070746"/>
    </source>
</evidence>
<dbReference type="Pfam" id="PF00867">
    <property type="entry name" value="XPG_I"/>
    <property type="match status" value="1"/>
</dbReference>
<comment type="similarity">
    <text evidence="12">Belongs to the XPG/RAD2 endonuclease family. GEN subfamily.</text>
</comment>
<evidence type="ECO:0000256" key="6">
    <source>
        <dbReference type="ARBA" id="ARBA00022763"/>
    </source>
</evidence>
<reference evidence="20" key="1">
    <citation type="submission" date="2013-07" db="EMBL/GenBank/DDBJ databases">
        <authorList>
            <person name="Geib S."/>
        </authorList>
    </citation>
    <scope>NUCLEOTIDE SEQUENCE</scope>
</reference>
<evidence type="ECO:0000313" key="20">
    <source>
        <dbReference type="EMBL" id="JAC06165.1"/>
    </source>
</evidence>
<dbReference type="Gene3D" id="3.40.50.1010">
    <property type="entry name" value="5'-nuclease"/>
    <property type="match status" value="1"/>
</dbReference>
<dbReference type="FunFam" id="1.10.150.20:FF:000030">
    <property type="entry name" value="Flap endonuclease GEN-like 1"/>
    <property type="match status" value="1"/>
</dbReference>
<evidence type="ECO:0000256" key="13">
    <source>
        <dbReference type="ARBA" id="ARBA00053976"/>
    </source>
</evidence>
<dbReference type="SMART" id="SM00279">
    <property type="entry name" value="HhH2"/>
    <property type="match status" value="1"/>
</dbReference>
<keyword evidence="5 20" id="KW-0255">Endonuclease</keyword>
<keyword evidence="8" id="KW-0269">Exonuclease</keyword>
<comment type="subcellular location">
    <subcellularLocation>
        <location evidence="2">Nucleus</location>
    </subcellularLocation>
</comment>
<dbReference type="GO" id="GO:0046872">
    <property type="term" value="F:metal ion binding"/>
    <property type="evidence" value="ECO:0007669"/>
    <property type="project" value="UniProtKB-KW"/>
</dbReference>
<organism evidence="20">
    <name type="scientific">Ceratitis capitata</name>
    <name type="common">Mediterranean fruit fly</name>
    <name type="synonym">Tephritis capitata</name>
    <dbReference type="NCBI Taxonomy" id="7213"/>
    <lineage>
        <taxon>Eukaryota</taxon>
        <taxon>Metazoa</taxon>
        <taxon>Ecdysozoa</taxon>
        <taxon>Arthropoda</taxon>
        <taxon>Hexapoda</taxon>
        <taxon>Insecta</taxon>
        <taxon>Pterygota</taxon>
        <taxon>Neoptera</taxon>
        <taxon>Endopterygota</taxon>
        <taxon>Diptera</taxon>
        <taxon>Brachycera</taxon>
        <taxon>Muscomorpha</taxon>
        <taxon>Tephritoidea</taxon>
        <taxon>Tephritidae</taxon>
        <taxon>Ceratitis</taxon>
        <taxon>Ceratitis</taxon>
    </lineage>
</organism>
<evidence type="ECO:0000256" key="15">
    <source>
        <dbReference type="ARBA" id="ARBA00076716"/>
    </source>
</evidence>
<dbReference type="Proteomes" id="UP000606786">
    <property type="component" value="Unassembled WGS sequence"/>
</dbReference>
<dbReference type="PANTHER" id="PTHR11081">
    <property type="entry name" value="FLAP ENDONUCLEASE FAMILY MEMBER"/>
    <property type="match status" value="1"/>
</dbReference>
<evidence type="ECO:0000259" key="18">
    <source>
        <dbReference type="SMART" id="SM00485"/>
    </source>
</evidence>
<comment type="cofactor">
    <cofactor evidence="1">
        <name>Mg(2+)</name>
        <dbReference type="ChEBI" id="CHEBI:18420"/>
    </cofactor>
</comment>
<keyword evidence="3" id="KW-0540">Nuclease</keyword>
<evidence type="ECO:0000256" key="1">
    <source>
        <dbReference type="ARBA" id="ARBA00001946"/>
    </source>
</evidence>
<keyword evidence="11" id="KW-0539">Nucleus</keyword>
<dbReference type="SUPFAM" id="SSF47807">
    <property type="entry name" value="5' to 3' exonuclease, C-terminal subdomain"/>
    <property type="match status" value="1"/>
</dbReference>
<evidence type="ECO:0000256" key="3">
    <source>
        <dbReference type="ARBA" id="ARBA00022722"/>
    </source>
</evidence>
<reference evidence="19" key="3">
    <citation type="submission" date="2020-11" db="EMBL/GenBank/DDBJ databases">
        <authorList>
            <person name="Whitehead M."/>
        </authorList>
    </citation>
    <scope>NUCLEOTIDE SEQUENCE</scope>
    <source>
        <strain evidence="19">EGII</strain>
    </source>
</reference>
<dbReference type="GO" id="GO:0008821">
    <property type="term" value="F:crossover junction DNA endonuclease activity"/>
    <property type="evidence" value="ECO:0007669"/>
    <property type="project" value="UniProtKB-ARBA"/>
</dbReference>
<keyword evidence="10" id="KW-0234">DNA repair</keyword>
<sequence>MGVKDLWSVLAPYADRKPLSELRGKKVAIDLAGWICESLNVVDYFVHPRHHLKNLFFRTCYLIWEDVTPVFVLEGEAPKIKSQIIAKRAELQFRGTKPTQNKKIEAHSVQSKEKDKGRTRFNHVLKQCENLLQSMGIQCVQAPGEAEAYCAFLNKKGLVDGVISQDSDCFGYGAIRVYRNFSVSTQGAQAAQGGAVDIYDMKEIKEKMDFGQHKTIVMALLCGCDYCPDGIGGIGRDGVLKLFNKYKEVEIIERIRSWRHEDSKYTALEMRVDDKMICGNCGHMGRTQSHTKSGCGVCRTSSGCDESLWKEERLSLKAELSLRKKALIDPSFPSEEIIAEFLNEPKSVPKLNLTWRQPNVVKFVKQIGHLLQWTEIYCFQKFLPLLARWQVQNMSRITELNAVPQISIKEIVKKRTVRGVISFEIIWQDDRGFFNNLIPENQLQDFAEENPKGLTGLWSTVEPLCLVENAYPIIVTDYFRSKEKPPKAAKGRRKAKTSQKSALSSLENLHDLITVTEEVKKNIKARSKTQTVHGNKRGLQMIDKFFKQQNRTTPNSQIELNATPIKHNLYKFVLCSTPVTKSIPSDLDSDCDDLDNDISDVVNGIVRTSNRFPKITTHNGLPLHYEPVTEQLSLLLSDWSIKDDLDLITQKRNLSICSQKAPNCSPLTKRMSLDDSFDALVNSKRHKLQNLTEKAKKLNLFPSSTSSPILKTHLDRFKEQNSLHSSPSIMHQQSQINKMEKMDAVSQNGETVNVSYFFDKSITGNDEFEKLMDLSLLKKPTVNADCNAPIDYLTISESSDDDC</sequence>
<keyword evidence="9" id="KW-0460">Magnesium</keyword>
<evidence type="ECO:0000256" key="9">
    <source>
        <dbReference type="ARBA" id="ARBA00022842"/>
    </source>
</evidence>
<dbReference type="Pfam" id="PF18704">
    <property type="entry name" value="Chromo_2"/>
    <property type="match status" value="1"/>
</dbReference>
<evidence type="ECO:0000259" key="17">
    <source>
        <dbReference type="SMART" id="SM00484"/>
    </source>
</evidence>
<dbReference type="InterPro" id="IPR041012">
    <property type="entry name" value="GEN_chromo"/>
</dbReference>
<dbReference type="GO" id="GO:0006281">
    <property type="term" value="P:DNA repair"/>
    <property type="evidence" value="ECO:0007669"/>
    <property type="project" value="UniProtKB-KW"/>
</dbReference>
<dbReference type="FunFam" id="3.40.50.1010:FF:000054">
    <property type="entry name" value="Flap endonuclease GEN"/>
    <property type="match status" value="1"/>
</dbReference>
<dbReference type="EMBL" id="CAJHJT010000034">
    <property type="protein sequence ID" value="CAD7003617.1"/>
    <property type="molecule type" value="Genomic_DNA"/>
</dbReference>
<dbReference type="PANTHER" id="PTHR11081:SF70">
    <property type="entry name" value="FLAP ENDONUCLEASE GEN HOMOLOG 1"/>
    <property type="match status" value="1"/>
</dbReference>
<dbReference type="InterPro" id="IPR029060">
    <property type="entry name" value="PIN-like_dom_sf"/>
</dbReference>
<gene>
    <name evidence="20" type="primary">GEN</name>
    <name evidence="19" type="ORF">CCAP1982_LOCUS12059</name>
</gene>
<evidence type="ECO:0000256" key="16">
    <source>
        <dbReference type="ARBA" id="ARBA00080957"/>
    </source>
</evidence>
<keyword evidence="6" id="KW-0227">DNA damage</keyword>
<evidence type="ECO:0000256" key="10">
    <source>
        <dbReference type="ARBA" id="ARBA00023204"/>
    </source>
</evidence>
<dbReference type="Pfam" id="PF00752">
    <property type="entry name" value="XPG_N"/>
    <property type="match status" value="1"/>
</dbReference>
<dbReference type="InterPro" id="IPR036279">
    <property type="entry name" value="5-3_exonuclease_C_sf"/>
</dbReference>
<accession>W8CED4</accession>
<evidence type="ECO:0000256" key="7">
    <source>
        <dbReference type="ARBA" id="ARBA00022801"/>
    </source>
</evidence>
<dbReference type="InterPro" id="IPR006086">
    <property type="entry name" value="XPG-I_dom"/>
</dbReference>
<evidence type="ECO:0000256" key="2">
    <source>
        <dbReference type="ARBA" id="ARBA00004123"/>
    </source>
</evidence>
<dbReference type="OrthoDB" id="2959108at2759"/>
<evidence type="ECO:0000313" key="21">
    <source>
        <dbReference type="Proteomes" id="UP000606786"/>
    </source>
</evidence>
<dbReference type="SMART" id="SM00484">
    <property type="entry name" value="XPGI"/>
    <property type="match status" value="1"/>
</dbReference>
<evidence type="ECO:0000256" key="8">
    <source>
        <dbReference type="ARBA" id="ARBA00022839"/>
    </source>
</evidence>
<evidence type="ECO:0000256" key="12">
    <source>
        <dbReference type="ARBA" id="ARBA00038112"/>
    </source>
</evidence>
<dbReference type="AlphaFoldDB" id="W8CED4"/>
<comment type="function">
    <text evidence="13">Endonuclease which cleaves flap structures at the junction between single-stranded DNA and double-stranded DNA. Specific for 5'-overhanging flap structures in which the 5'-upstream of the flap is completely double-stranded. Prefers the blocked-flap structures similar to those occurring at replication forks, in which the 5' single-strand overhang of the flap is double-stranded. Also possesses weak 5'- to 3'-exonuclease activity on nicked but not gapped double-stranded DNA. Does not cleave bubble-like or Holliday junction substrates.</text>
</comment>
<keyword evidence="4" id="KW-0479">Metal-binding</keyword>
<feature type="domain" description="XPG N-terminal" evidence="18">
    <location>
        <begin position="1"/>
        <end position="95"/>
    </location>
</feature>
<keyword evidence="7" id="KW-0378">Hydrolase</keyword>
<dbReference type="EMBL" id="GAMC01000391">
    <property type="protein sequence ID" value="JAC06165.1"/>
    <property type="molecule type" value="mRNA"/>
</dbReference>
<reference evidence="20" key="2">
    <citation type="journal article" date="2014" name="BMC Genomics">
        <title>A genomic perspective to assessing quality of mass-reared SIT flies used in Mediterranean fruit fly (Ceratitis capitata) eradication in California.</title>
        <authorList>
            <person name="Calla B."/>
            <person name="Hall B."/>
            <person name="Hou S."/>
            <person name="Geib S.M."/>
        </authorList>
    </citation>
    <scope>NUCLEOTIDE SEQUENCE</scope>
</reference>
<name>W8CED4_CERCA</name>
<proteinExistence type="evidence at transcript level"/>
<dbReference type="GO" id="GO:0000400">
    <property type="term" value="F:four-way junction DNA binding"/>
    <property type="evidence" value="ECO:0007669"/>
    <property type="project" value="UniProtKB-ARBA"/>
</dbReference>
<dbReference type="GO" id="GO:0017108">
    <property type="term" value="F:5'-flap endonuclease activity"/>
    <property type="evidence" value="ECO:0007669"/>
    <property type="project" value="TreeGrafter"/>
</dbReference>
<evidence type="ECO:0000256" key="4">
    <source>
        <dbReference type="ARBA" id="ARBA00022723"/>
    </source>
</evidence>
<dbReference type="CDD" id="cd09869">
    <property type="entry name" value="PIN_GEN1"/>
    <property type="match status" value="1"/>
</dbReference>
<evidence type="ECO:0000313" key="19">
    <source>
        <dbReference type="EMBL" id="CAD7003617.1"/>
    </source>
</evidence>
<feature type="domain" description="XPG-I" evidence="17">
    <location>
        <begin position="133"/>
        <end position="210"/>
    </location>
</feature>
<dbReference type="InterPro" id="IPR006084">
    <property type="entry name" value="XPG/Rad2"/>
</dbReference>
<evidence type="ECO:0000256" key="11">
    <source>
        <dbReference type="ARBA" id="ARBA00023242"/>
    </source>
</evidence>
<dbReference type="SUPFAM" id="SSF88723">
    <property type="entry name" value="PIN domain-like"/>
    <property type="match status" value="1"/>
</dbReference>
<dbReference type="PRINTS" id="PR00853">
    <property type="entry name" value="XPGRADSUPER"/>
</dbReference>
<dbReference type="InterPro" id="IPR008918">
    <property type="entry name" value="HhH2"/>
</dbReference>
<evidence type="ECO:0000256" key="5">
    <source>
        <dbReference type="ARBA" id="ARBA00022759"/>
    </source>
</evidence>
<protein>
    <recommendedName>
        <fullName evidence="14">Flap endonuclease GEN</fullName>
    </recommendedName>
    <alternativeName>
        <fullName evidence="16">Flap structure-specific endonuclease GEN</fullName>
    </alternativeName>
    <alternativeName>
        <fullName evidence="15">Xpg-like endonuclease</fullName>
    </alternativeName>
</protein>
<dbReference type="SMART" id="SM00485">
    <property type="entry name" value="XPGN"/>
    <property type="match status" value="1"/>
</dbReference>
<dbReference type="GO" id="GO:0005634">
    <property type="term" value="C:nucleus"/>
    <property type="evidence" value="ECO:0007669"/>
    <property type="project" value="UniProtKB-SubCell"/>
</dbReference>
<dbReference type="InterPro" id="IPR006085">
    <property type="entry name" value="XPG_DNA_repair_N"/>
</dbReference>
<keyword evidence="21" id="KW-1185">Reference proteome</keyword>
<dbReference type="Gene3D" id="1.10.150.20">
    <property type="entry name" value="5' to 3' exonuclease, C-terminal subdomain"/>
    <property type="match status" value="1"/>
</dbReference>